<comment type="caution">
    <text evidence="2">The sequence shown here is derived from an EMBL/GenBank/DDBJ whole genome shotgun (WGS) entry which is preliminary data.</text>
</comment>
<evidence type="ECO:0000313" key="3">
    <source>
        <dbReference type="Proteomes" id="UP000236370"/>
    </source>
</evidence>
<dbReference type="AlphaFoldDB" id="A0A2J8MVX2"/>
<evidence type="ECO:0000313" key="2">
    <source>
        <dbReference type="EMBL" id="PNI63642.1"/>
    </source>
</evidence>
<keyword evidence="1" id="KW-0175">Coiled coil</keyword>
<dbReference type="Proteomes" id="UP000236370">
    <property type="component" value="Unassembled WGS sequence"/>
</dbReference>
<sequence length="104" mass="12109">MIKVEHLKEKLISQAQEVSRLRSELHRDLLMVENERLRQEMRRCEAELQELRTKPAGPCPGCEHSQESAQLRDKLSQLQLEMAESKGMLSELNLEVQQKTDRLA</sequence>
<protein>
    <submittedName>
        <fullName evidence="2">KIFC3 isoform 27</fullName>
    </submittedName>
</protein>
<accession>A0A2J8MVX2</accession>
<gene>
    <name evidence="2" type="ORF">CK820_G0016575</name>
</gene>
<proteinExistence type="predicted"/>
<evidence type="ECO:0000256" key="1">
    <source>
        <dbReference type="SAM" id="Coils"/>
    </source>
</evidence>
<dbReference type="SMR" id="A0A2J8MVX2"/>
<organism evidence="2 3">
    <name type="scientific">Pan troglodytes</name>
    <name type="common">Chimpanzee</name>
    <dbReference type="NCBI Taxonomy" id="9598"/>
    <lineage>
        <taxon>Eukaryota</taxon>
        <taxon>Metazoa</taxon>
        <taxon>Chordata</taxon>
        <taxon>Craniata</taxon>
        <taxon>Vertebrata</taxon>
        <taxon>Euteleostomi</taxon>
        <taxon>Mammalia</taxon>
        <taxon>Eutheria</taxon>
        <taxon>Euarchontoglires</taxon>
        <taxon>Primates</taxon>
        <taxon>Haplorrhini</taxon>
        <taxon>Catarrhini</taxon>
        <taxon>Hominidae</taxon>
        <taxon>Pan</taxon>
    </lineage>
</organism>
<dbReference type="EMBL" id="NBAG03000242">
    <property type="protein sequence ID" value="PNI63642.1"/>
    <property type="molecule type" value="Genomic_DNA"/>
</dbReference>
<reference evidence="2 3" key="1">
    <citation type="submission" date="2017-12" db="EMBL/GenBank/DDBJ databases">
        <title>High-resolution comparative analysis of great ape genomes.</title>
        <authorList>
            <person name="Pollen A."/>
            <person name="Hastie A."/>
            <person name="Hormozdiari F."/>
            <person name="Dougherty M."/>
            <person name="Liu R."/>
            <person name="Chaisson M."/>
            <person name="Hoppe E."/>
            <person name="Hill C."/>
            <person name="Pang A."/>
            <person name="Hillier L."/>
            <person name="Baker C."/>
            <person name="Armstrong J."/>
            <person name="Shendure J."/>
            <person name="Paten B."/>
            <person name="Wilson R."/>
            <person name="Chao H."/>
            <person name="Schneider V."/>
            <person name="Ventura M."/>
            <person name="Kronenberg Z."/>
            <person name="Murali S."/>
            <person name="Gordon D."/>
            <person name="Cantsilieris S."/>
            <person name="Munson K."/>
            <person name="Nelson B."/>
            <person name="Raja A."/>
            <person name="Underwood J."/>
            <person name="Diekhans M."/>
            <person name="Fiddes I."/>
            <person name="Haussler D."/>
            <person name="Eichler E."/>
        </authorList>
    </citation>
    <scope>NUCLEOTIDE SEQUENCE [LARGE SCALE GENOMIC DNA]</scope>
    <source>
        <strain evidence="2">Yerkes chimp pedigree #C0471</strain>
    </source>
</reference>
<feature type="coiled-coil region" evidence="1">
    <location>
        <begin position="4"/>
        <end position="95"/>
    </location>
</feature>
<feature type="non-terminal residue" evidence="2">
    <location>
        <position position="104"/>
    </location>
</feature>
<name>A0A2J8MVX2_PANTR</name>